<gene>
    <name evidence="1" type="ORF">HDF25_003155</name>
</gene>
<dbReference type="EMBL" id="JACHCC010000008">
    <property type="protein sequence ID" value="MBB6500992.1"/>
    <property type="molecule type" value="Genomic_DNA"/>
</dbReference>
<protein>
    <recommendedName>
        <fullName evidence="3">Fimbrillin-like protein</fullName>
    </recommendedName>
</protein>
<dbReference type="AlphaFoldDB" id="A0A7X0J603"/>
<organism evidence="1 2">
    <name type="scientific">Pedobacter cryoconitis</name>
    <dbReference type="NCBI Taxonomy" id="188932"/>
    <lineage>
        <taxon>Bacteria</taxon>
        <taxon>Pseudomonadati</taxon>
        <taxon>Bacteroidota</taxon>
        <taxon>Sphingobacteriia</taxon>
        <taxon>Sphingobacteriales</taxon>
        <taxon>Sphingobacteriaceae</taxon>
        <taxon>Pedobacter</taxon>
    </lineage>
</organism>
<accession>A0A7X0J603</accession>
<proteinExistence type="predicted"/>
<evidence type="ECO:0000313" key="1">
    <source>
        <dbReference type="EMBL" id="MBB6500992.1"/>
    </source>
</evidence>
<evidence type="ECO:0000313" key="2">
    <source>
        <dbReference type="Proteomes" id="UP000521017"/>
    </source>
</evidence>
<name>A0A7X0J603_9SPHI</name>
<dbReference type="RefSeq" id="WP_184626323.1">
    <property type="nucleotide sequence ID" value="NZ_JACHCC010000008.1"/>
</dbReference>
<dbReference type="Proteomes" id="UP000521017">
    <property type="component" value="Unassembled WGS sequence"/>
</dbReference>
<sequence>MKPKLFKNHNRIAFVVLVMFFGMTSCKRSPDDIGNMEGNGQTSVVVKLMGVADDSGTAEDQPSANGKVPASTAGKFVAEVRYNKNYNIVATITPERGSTTAVQAATISGNTKSNIATGALVVTPGTSTVTPLGSNIQYLVMVFDQNGNRLIALEKTYNSTTQSDASQAISQLDGGKTYTFVAISNNTTTAPSFGANVQTLNDLTNTISVSSKTDFLYFKSSPMTIVGGKANYINVTFRHVNIRVTLSVDASPELGLISAMQAVIVDPGSVNLAANGTTTAPTSSNAAERFFTFPNTMNTQVVTSSPYMLSPKGTGNYIKIYSATLNGNIVSGVTNPNAAPARTDIPQINIPDGTLQGGVQYTIHLSFQSTGIKAGNVIWARGNLAYDWVNNIYFNRYYPEETGSNYMSTDYWNYASYPNQPLVPAKLTKQTSPTGSVTYLTSDDNNAAYNQVTPITQNTALDPCRLVAGGRWRMPTAADYASLGAYAVYNGASVSNVFNGGVIQPNGDITGTNHPFIYFFGANETDGSAVRLKFYAGGRYYYLVQDNTAPLIPVMNRQYWPTNAPTGSAWIPDAAVYMISDALPFTWTDAGDQKVKAEMAVIYGGSTANGTNTFLTARGTAQKNWSADDRCPIRCVRDK</sequence>
<evidence type="ECO:0008006" key="3">
    <source>
        <dbReference type="Google" id="ProtNLM"/>
    </source>
</evidence>
<comment type="caution">
    <text evidence="1">The sequence shown here is derived from an EMBL/GenBank/DDBJ whole genome shotgun (WGS) entry which is preliminary data.</text>
</comment>
<dbReference type="PROSITE" id="PS51257">
    <property type="entry name" value="PROKAR_LIPOPROTEIN"/>
    <property type="match status" value="1"/>
</dbReference>
<reference evidence="1 2" key="1">
    <citation type="submission" date="2020-08" db="EMBL/GenBank/DDBJ databases">
        <title>Genomic Encyclopedia of Type Strains, Phase IV (KMG-V): Genome sequencing to study the core and pangenomes of soil and plant-associated prokaryotes.</title>
        <authorList>
            <person name="Whitman W."/>
        </authorList>
    </citation>
    <scope>NUCLEOTIDE SEQUENCE [LARGE SCALE GENOMIC DNA]</scope>
    <source>
        <strain evidence="1 2">M2T3</strain>
    </source>
</reference>